<feature type="compositionally biased region" description="Acidic residues" evidence="9">
    <location>
        <begin position="1070"/>
        <end position="1084"/>
    </location>
</feature>
<dbReference type="PANTHER" id="PTHR13793:SF107">
    <property type="entry name" value="BROMODOMAIN-CONTAINING PROTEIN HOMOLOG"/>
    <property type="match status" value="1"/>
</dbReference>
<feature type="compositionally biased region" description="Polar residues" evidence="9">
    <location>
        <begin position="830"/>
        <end position="849"/>
    </location>
</feature>
<dbReference type="InterPro" id="IPR034732">
    <property type="entry name" value="EPHD"/>
</dbReference>
<keyword evidence="4 8" id="KW-0863">Zinc-finger</keyword>
<dbReference type="SUPFAM" id="SSF47370">
    <property type="entry name" value="Bromodomain"/>
    <property type="match status" value="1"/>
</dbReference>
<feature type="region of interest" description="Disordered" evidence="9">
    <location>
        <begin position="795"/>
        <end position="985"/>
    </location>
</feature>
<accession>A0AA39TTT0</accession>
<dbReference type="PROSITE" id="PS50014">
    <property type="entry name" value="BROMODOMAIN_2"/>
    <property type="match status" value="1"/>
</dbReference>
<dbReference type="PROSITE" id="PS00633">
    <property type="entry name" value="BROMODOMAIN_1"/>
    <property type="match status" value="1"/>
</dbReference>
<keyword evidence="6 7" id="KW-0103">Bromodomain</keyword>
<feature type="compositionally biased region" description="Basic and acidic residues" evidence="9">
    <location>
        <begin position="695"/>
        <end position="708"/>
    </location>
</feature>
<evidence type="ECO:0000313" key="13">
    <source>
        <dbReference type="EMBL" id="KAK0469962.1"/>
    </source>
</evidence>
<sequence>MARGNRASESVAPMQPPPLVLPVAEFEKVEESSKVNNGVHDNQMKAYGFNDLSNYQRPDHYVRHIEPLELDLATQVEYDMDEQDEEWLIAVNADRKKMQVDTVSYETFEIIMDRLEKEWYNLTKNIPKPHFDMPSEDSTCAICDDAEGENSNAIVFCDGCNLAVHQECYGVPYIPEGIWLCRKCSTSPETPVECFLCPNEGGAFKMTDHGQWVHLLCAMWIPEMTVQNEVYMDPTIALEDKLMDRMKRLKCSVCKIRTGACIQCTIKNCYTPFHVTCARKEKFLLPMKNLQGSEPVGTLRCYCDKHLTPTQKAAREAAKTEEEEQSVEKISNTARAHAKAFQTGAPLVPWIIVDRIAQYIGRINVRKKVEFIILVCKYWSLKREARRGAPLLKRLHLEAWPSSTRNQSQTTAEKIQKKTMLKRLRKDLDYVKRLSVKSYKREMRKLDQLHLIQDVLSKFIFPHEPRLRSAFERIVSVDKNGYFQNPVSKLKVPDYFDIIKHPMCWNIIEGKLDRHEYWDFQTFKDDIYLVCNNAIVYNKAGSPYSNTAKRILNAAEPIFKELHEQCLPQSSEYIPAEGAMEVDILQSTSSVPAPAENEMQVDNPEAESGQNHHSAVDMNAMEVDVTHAKPEIGDLETPLPLLELLLSKEALQDDVQYIINEDPLSSLFSYELGQIKPPPPSKEKKPATTKRKRDRRAENARREARRAEQAALEAVNAESRAPKRSRRATSNTTDNELDEQGQGQEGSDGQAEASSSTSVLQYLPSGQMSTPLLVDSVGHRDSFLMFEAGWILPEGQKRGRRSTQAAPQPTPVPSKKTQQRRKSRAKSSLGVFSTGESENLTLSTENNMLPQDLPATPTEHVEEEVPAETLSEDDVKERPVEEVSTTGSPQDGSDITLDGEHEEYPPQGPLDVPTEPPLTPMVPSPQRDPSPTSQNVSTPPSPLRPRDFSPSPEDVQSPMVIDLPVSAVRDEPMVDTRRSATPDRTAGIKLEQIALVLTDRQASTSETEIGNDVEPDISISSQPGAEAEINAELDADTEVRTAEVNAEVHPEVAQVHEPEIDEVPEREISEVPEPEINEVPELEIPEVREVETDEVYTQLPQVDTQPPQVDTQPPETATQSHVDIQALPDDSEVHSDPLRDHANDDIQIRAEVDVHNIPDSILGDQVGSDACVEPEGHIQAQTSPDISDAALDDEVGVDAGIEPAVDIQVQTSPEADTTVHIEATPQAAPSALLGDDDTPMTDVDAPTDVIHPPEGVPESQSEVVNVELESTPTEDDIMPRHEEMIQEHVEPTGDISGQQADVEMEDAAPAEAPAPDDVDASDKVQTQAEGDTGAEVDIPTEATIVSEDAPVPETANNVQPEDTANDADQPSESEQDLIRKRIEEARQVRDRYGRNVDDLKRMPNYNVIEDQDRGGFIVEEIVTPTTRRAKNKQRKSLNEGPPPLDRTLGSINLKPGEKLESGTLGKLPTIHGLVDSHHYISFSLGEGWNLSVVASSYI</sequence>
<feature type="compositionally biased region" description="Acidic residues" evidence="9">
    <location>
        <begin position="1302"/>
        <end position="1319"/>
    </location>
</feature>
<dbReference type="PROSITE" id="PS01359">
    <property type="entry name" value="ZF_PHD_1"/>
    <property type="match status" value="1"/>
</dbReference>
<dbReference type="InterPro" id="IPR001965">
    <property type="entry name" value="Znf_PHD"/>
</dbReference>
<feature type="region of interest" description="Disordered" evidence="9">
    <location>
        <begin position="1227"/>
        <end position="1376"/>
    </location>
</feature>
<dbReference type="PRINTS" id="PR00503">
    <property type="entry name" value="BROMODOMAIN"/>
</dbReference>
<evidence type="ECO:0000256" key="7">
    <source>
        <dbReference type="PROSITE-ProRule" id="PRU00035"/>
    </source>
</evidence>
<reference evidence="13" key="1">
    <citation type="submission" date="2023-06" db="EMBL/GenBank/DDBJ databases">
        <authorList>
            <consortium name="Lawrence Berkeley National Laboratory"/>
            <person name="Ahrendt S."/>
            <person name="Sahu N."/>
            <person name="Indic B."/>
            <person name="Wong-Bajracharya J."/>
            <person name="Merenyi Z."/>
            <person name="Ke H.-M."/>
            <person name="Monk M."/>
            <person name="Kocsube S."/>
            <person name="Drula E."/>
            <person name="Lipzen A."/>
            <person name="Balint B."/>
            <person name="Henrissat B."/>
            <person name="Andreopoulos B."/>
            <person name="Martin F.M."/>
            <person name="Harder C.B."/>
            <person name="Rigling D."/>
            <person name="Ford K.L."/>
            <person name="Foster G.D."/>
            <person name="Pangilinan J."/>
            <person name="Papanicolaou A."/>
            <person name="Barry K."/>
            <person name="LaButti K."/>
            <person name="Viragh M."/>
            <person name="Koriabine M."/>
            <person name="Yan M."/>
            <person name="Riley R."/>
            <person name="Champramary S."/>
            <person name="Plett K.L."/>
            <person name="Tsai I.J."/>
            <person name="Slot J."/>
            <person name="Sipos G."/>
            <person name="Plett J."/>
            <person name="Nagy L.G."/>
            <person name="Grigoriev I.V."/>
        </authorList>
    </citation>
    <scope>NUCLEOTIDE SEQUENCE</scope>
    <source>
        <strain evidence="13">CCBAS 213</strain>
    </source>
</reference>
<dbReference type="InterPro" id="IPR019542">
    <property type="entry name" value="Enhancer_polycomb-like_N"/>
</dbReference>
<evidence type="ECO:0000256" key="6">
    <source>
        <dbReference type="ARBA" id="ARBA00023117"/>
    </source>
</evidence>
<feature type="domain" description="PHD-type" evidence="11">
    <location>
        <begin position="137"/>
        <end position="187"/>
    </location>
</feature>
<dbReference type="Pfam" id="PF13831">
    <property type="entry name" value="PHD_2"/>
    <property type="match status" value="1"/>
</dbReference>
<dbReference type="Pfam" id="PF10513">
    <property type="entry name" value="EPL1"/>
    <property type="match status" value="1"/>
</dbReference>
<name>A0AA39TTT0_ARMTA</name>
<dbReference type="GeneID" id="85367152"/>
<dbReference type="RefSeq" id="XP_060339755.1">
    <property type="nucleotide sequence ID" value="XM_060483604.1"/>
</dbReference>
<dbReference type="Proteomes" id="UP001175211">
    <property type="component" value="Unassembled WGS sequence"/>
</dbReference>
<evidence type="ECO:0000256" key="4">
    <source>
        <dbReference type="ARBA" id="ARBA00022771"/>
    </source>
</evidence>
<feature type="domain" description="PHD-type" evidence="12">
    <location>
        <begin position="191"/>
        <end position="307"/>
    </location>
</feature>
<dbReference type="SMART" id="SM00249">
    <property type="entry name" value="PHD"/>
    <property type="match status" value="2"/>
</dbReference>
<evidence type="ECO:0000313" key="14">
    <source>
        <dbReference type="Proteomes" id="UP001175211"/>
    </source>
</evidence>
<dbReference type="EMBL" id="JAUEPS010000001">
    <property type="protein sequence ID" value="KAK0469962.1"/>
    <property type="molecule type" value="Genomic_DNA"/>
</dbReference>
<feature type="region of interest" description="Disordered" evidence="9">
    <location>
        <begin position="1000"/>
        <end position="1022"/>
    </location>
</feature>
<feature type="region of interest" description="Disordered" evidence="9">
    <location>
        <begin position="1427"/>
        <end position="1448"/>
    </location>
</feature>
<dbReference type="GO" id="GO:0006357">
    <property type="term" value="P:regulation of transcription by RNA polymerase II"/>
    <property type="evidence" value="ECO:0007669"/>
    <property type="project" value="TreeGrafter"/>
</dbReference>
<evidence type="ECO:0000256" key="3">
    <source>
        <dbReference type="ARBA" id="ARBA00022737"/>
    </source>
</evidence>
<keyword evidence="3" id="KW-0677">Repeat</keyword>
<feature type="compositionally biased region" description="Acidic residues" evidence="9">
    <location>
        <begin position="861"/>
        <end position="872"/>
    </location>
</feature>
<feature type="compositionally biased region" description="Acidic residues" evidence="9">
    <location>
        <begin position="1363"/>
        <end position="1375"/>
    </location>
</feature>
<dbReference type="InterPro" id="IPR018359">
    <property type="entry name" value="Bromodomain_CS"/>
</dbReference>
<dbReference type="CDD" id="cd04369">
    <property type="entry name" value="Bromodomain"/>
    <property type="match status" value="1"/>
</dbReference>
<dbReference type="InterPro" id="IPR019787">
    <property type="entry name" value="Znf_PHD-finger"/>
</dbReference>
<keyword evidence="2" id="KW-0479">Metal-binding</keyword>
<dbReference type="Pfam" id="PF00439">
    <property type="entry name" value="Bromodomain"/>
    <property type="match status" value="1"/>
</dbReference>
<dbReference type="Pfam" id="PF13832">
    <property type="entry name" value="zf-HC5HC2H_2"/>
    <property type="match status" value="1"/>
</dbReference>
<dbReference type="InterPro" id="IPR036427">
    <property type="entry name" value="Bromodomain-like_sf"/>
</dbReference>
<feature type="compositionally biased region" description="Basic and acidic residues" evidence="9">
    <location>
        <begin position="968"/>
        <end position="981"/>
    </location>
</feature>
<feature type="compositionally biased region" description="Pro residues" evidence="9">
    <location>
        <begin position="914"/>
        <end position="928"/>
    </location>
</feature>
<evidence type="ECO:0000259" key="10">
    <source>
        <dbReference type="PROSITE" id="PS50014"/>
    </source>
</evidence>
<feature type="compositionally biased region" description="Polar residues" evidence="9">
    <location>
        <begin position="883"/>
        <end position="893"/>
    </location>
</feature>
<feature type="compositionally biased region" description="Polar residues" evidence="9">
    <location>
        <begin position="1258"/>
        <end position="1271"/>
    </location>
</feature>
<feature type="compositionally biased region" description="Basic and acidic residues" evidence="9">
    <location>
        <begin position="1046"/>
        <end position="1069"/>
    </location>
</feature>
<dbReference type="PROSITE" id="PS51805">
    <property type="entry name" value="EPHD"/>
    <property type="match status" value="1"/>
</dbReference>
<feature type="region of interest" description="Disordered" evidence="9">
    <location>
        <begin position="671"/>
        <end position="757"/>
    </location>
</feature>
<feature type="compositionally biased region" description="Low complexity" evidence="9">
    <location>
        <begin position="1097"/>
        <end position="1114"/>
    </location>
</feature>
<gene>
    <name evidence="13" type="ORF">EV420DRAFT_82106</name>
</gene>
<evidence type="ECO:0000256" key="9">
    <source>
        <dbReference type="SAM" id="MobiDB-lite"/>
    </source>
</evidence>
<feature type="domain" description="Bromo" evidence="10">
    <location>
        <begin position="483"/>
        <end position="545"/>
    </location>
</feature>
<comment type="caution">
    <text evidence="13">The sequence shown here is derived from an EMBL/GenBank/DDBJ whole genome shotgun (WGS) entry which is preliminary data.</text>
</comment>
<organism evidence="13 14">
    <name type="scientific">Armillaria tabescens</name>
    <name type="common">Ringless honey mushroom</name>
    <name type="synonym">Agaricus tabescens</name>
    <dbReference type="NCBI Taxonomy" id="1929756"/>
    <lineage>
        <taxon>Eukaryota</taxon>
        <taxon>Fungi</taxon>
        <taxon>Dikarya</taxon>
        <taxon>Basidiomycota</taxon>
        <taxon>Agaricomycotina</taxon>
        <taxon>Agaricomycetes</taxon>
        <taxon>Agaricomycetidae</taxon>
        <taxon>Agaricales</taxon>
        <taxon>Marasmiineae</taxon>
        <taxon>Physalacriaceae</taxon>
        <taxon>Desarmillaria</taxon>
    </lineage>
</organism>
<feature type="compositionally biased region" description="Low complexity" evidence="9">
    <location>
        <begin position="740"/>
        <end position="753"/>
    </location>
</feature>
<dbReference type="InterPro" id="IPR050701">
    <property type="entry name" value="Histone_Mod_Regulator"/>
</dbReference>
<dbReference type="InterPro" id="IPR013083">
    <property type="entry name" value="Znf_RING/FYVE/PHD"/>
</dbReference>
<dbReference type="SUPFAM" id="SSF57903">
    <property type="entry name" value="FYVE/PHD zinc finger"/>
    <property type="match status" value="1"/>
</dbReference>
<dbReference type="SMART" id="SM00297">
    <property type="entry name" value="BROMO"/>
    <property type="match status" value="1"/>
</dbReference>
<proteinExistence type="predicted"/>
<evidence type="ECO:0000256" key="2">
    <source>
        <dbReference type="ARBA" id="ARBA00022723"/>
    </source>
</evidence>
<dbReference type="InterPro" id="IPR011011">
    <property type="entry name" value="Znf_FYVE_PHD"/>
</dbReference>
<evidence type="ECO:0000256" key="8">
    <source>
        <dbReference type="PROSITE-ProRule" id="PRU00146"/>
    </source>
</evidence>
<dbReference type="InterPro" id="IPR019786">
    <property type="entry name" value="Zinc_finger_PHD-type_CS"/>
</dbReference>
<evidence type="ECO:0000259" key="12">
    <source>
        <dbReference type="PROSITE" id="PS51805"/>
    </source>
</evidence>
<protein>
    <submittedName>
        <fullName evidence="13">Uncharacterized protein</fullName>
    </submittedName>
</protein>
<dbReference type="PROSITE" id="PS50016">
    <property type="entry name" value="ZF_PHD_2"/>
    <property type="match status" value="1"/>
</dbReference>
<dbReference type="CDD" id="cd15492">
    <property type="entry name" value="PHD_BRPF_JADE_like"/>
    <property type="match status" value="1"/>
</dbReference>
<keyword evidence="14" id="KW-1185">Reference proteome</keyword>
<evidence type="ECO:0000256" key="5">
    <source>
        <dbReference type="ARBA" id="ARBA00022833"/>
    </source>
</evidence>
<dbReference type="PANTHER" id="PTHR13793">
    <property type="entry name" value="PHD FINGER PROTEINS"/>
    <property type="match status" value="1"/>
</dbReference>
<dbReference type="Gene3D" id="3.30.40.10">
    <property type="entry name" value="Zinc/RING finger domain, C3HC4 (zinc finger)"/>
    <property type="match status" value="2"/>
</dbReference>
<dbReference type="FunFam" id="3.30.40.10:FF:000008">
    <property type="entry name" value="Bromodomain containing 1, isoform CRA_a"/>
    <property type="match status" value="1"/>
</dbReference>
<evidence type="ECO:0000259" key="11">
    <source>
        <dbReference type="PROSITE" id="PS50016"/>
    </source>
</evidence>
<keyword evidence="1" id="KW-0597">Phosphoprotein</keyword>
<feature type="compositionally biased region" description="Polar residues" evidence="9">
    <location>
        <begin position="929"/>
        <end position="938"/>
    </location>
</feature>
<dbReference type="InterPro" id="IPR001487">
    <property type="entry name" value="Bromodomain"/>
</dbReference>
<evidence type="ECO:0000256" key="1">
    <source>
        <dbReference type="ARBA" id="ARBA00022553"/>
    </source>
</evidence>
<feature type="region of interest" description="Disordered" evidence="9">
    <location>
        <begin position="1046"/>
        <end position="1120"/>
    </location>
</feature>
<dbReference type="GO" id="GO:0006325">
    <property type="term" value="P:chromatin organization"/>
    <property type="evidence" value="ECO:0007669"/>
    <property type="project" value="UniProtKB-ARBA"/>
</dbReference>
<feature type="compositionally biased region" description="Basic and acidic residues" evidence="9">
    <location>
        <begin position="1277"/>
        <end position="1291"/>
    </location>
</feature>
<dbReference type="Gene3D" id="1.20.920.10">
    <property type="entry name" value="Bromodomain-like"/>
    <property type="match status" value="1"/>
</dbReference>
<dbReference type="GO" id="GO:0008270">
    <property type="term" value="F:zinc ion binding"/>
    <property type="evidence" value="ECO:0007669"/>
    <property type="project" value="UniProtKB-KW"/>
</dbReference>
<keyword evidence="5" id="KW-0862">Zinc</keyword>